<dbReference type="AlphaFoldDB" id="A0A1I2UK70"/>
<dbReference type="Proteomes" id="UP000533017">
    <property type="component" value="Unassembled WGS sequence"/>
</dbReference>
<dbReference type="InterPro" id="IPR012338">
    <property type="entry name" value="Beta-lactam/transpept-like"/>
</dbReference>
<keyword evidence="5" id="KW-1185">Reference proteome</keyword>
<name>A0A1I2UK70_9ACTN</name>
<evidence type="ECO:0000313" key="3">
    <source>
        <dbReference type="EMBL" id="SFG76729.1"/>
    </source>
</evidence>
<dbReference type="InterPro" id="IPR050789">
    <property type="entry name" value="Diverse_Enzym_Activities"/>
</dbReference>
<dbReference type="EMBL" id="FOOI01000008">
    <property type="protein sequence ID" value="SFG76729.1"/>
    <property type="molecule type" value="Genomic_DNA"/>
</dbReference>
<evidence type="ECO:0000259" key="1">
    <source>
        <dbReference type="Pfam" id="PF00144"/>
    </source>
</evidence>
<proteinExistence type="predicted"/>
<sequence>MNAAPRTLRELRRGIEAGRHTGAQVYASVRGPGNGRTVLDLALGEARPGVPMRTSTVVEWASATKPVTCVALMRLVDAGLLGLDDPVHEHLPDFAAAGKEEVTVRHLLTHTAGLTSTVTGVVSPERMVADICASPLAPDWEPGRRSAYNSVAMWIVAALVARLSGRRFGDFVRTEVFGPAGVEEAWIGLPEEEYDARRDDLAVIAGFPPSGTREWVTWERPTGGGHGPIRELGRFYEAFLAGRLCSAGAVAEMTRPQVAGAYDEYLHATVDRGLGFLLRTSYAGHSYGPHASPDTYGHGGRNWCVGLADPAHGLAAAIYWNGRADSDLEALRQPATLAALYADLRLVT</sequence>
<dbReference type="Gene3D" id="3.40.710.10">
    <property type="entry name" value="DD-peptidase/beta-lactamase superfamily"/>
    <property type="match status" value="1"/>
</dbReference>
<reference evidence="2 5" key="2">
    <citation type="submission" date="2020-07" db="EMBL/GenBank/DDBJ databases">
        <title>Sequencing the genomes of 1000 actinobacteria strains.</title>
        <authorList>
            <person name="Klenk H.-P."/>
        </authorList>
    </citation>
    <scope>NUCLEOTIDE SEQUENCE [LARGE SCALE GENOMIC DNA]</scope>
    <source>
        <strain evidence="2 5">DSM 45117</strain>
    </source>
</reference>
<dbReference type="SUPFAM" id="SSF56601">
    <property type="entry name" value="beta-lactamase/transpeptidase-like"/>
    <property type="match status" value="1"/>
</dbReference>
<dbReference type="OrthoDB" id="9809635at2"/>
<protein>
    <submittedName>
        <fullName evidence="2">CubicO group peptidase (Beta-lactamase class C family)</fullName>
    </submittedName>
    <submittedName>
        <fullName evidence="3">CubicO group peptidase, beta-lactamase class C family</fullName>
    </submittedName>
</protein>
<feature type="domain" description="Beta-lactamase-related" evidence="1">
    <location>
        <begin position="30"/>
        <end position="329"/>
    </location>
</feature>
<dbReference type="EMBL" id="JACBZA010000001">
    <property type="protein sequence ID" value="NYH86602.1"/>
    <property type="molecule type" value="Genomic_DNA"/>
</dbReference>
<organism evidence="3 4">
    <name type="scientific">Actinopolymorpha cephalotaxi</name>
    <dbReference type="NCBI Taxonomy" id="504797"/>
    <lineage>
        <taxon>Bacteria</taxon>
        <taxon>Bacillati</taxon>
        <taxon>Actinomycetota</taxon>
        <taxon>Actinomycetes</taxon>
        <taxon>Propionibacteriales</taxon>
        <taxon>Actinopolymorphaceae</taxon>
        <taxon>Actinopolymorpha</taxon>
    </lineage>
</organism>
<evidence type="ECO:0000313" key="5">
    <source>
        <dbReference type="Proteomes" id="UP000533017"/>
    </source>
</evidence>
<evidence type="ECO:0000313" key="4">
    <source>
        <dbReference type="Proteomes" id="UP000199052"/>
    </source>
</evidence>
<dbReference type="PANTHER" id="PTHR43283">
    <property type="entry name" value="BETA-LACTAMASE-RELATED"/>
    <property type="match status" value="1"/>
</dbReference>
<reference evidence="3 4" key="1">
    <citation type="submission" date="2016-10" db="EMBL/GenBank/DDBJ databases">
        <authorList>
            <person name="de Groot N.N."/>
        </authorList>
    </citation>
    <scope>NUCLEOTIDE SEQUENCE [LARGE SCALE GENOMIC DNA]</scope>
    <source>
        <strain evidence="3 4">CPCC 202808</strain>
    </source>
</reference>
<dbReference type="Proteomes" id="UP000199052">
    <property type="component" value="Unassembled WGS sequence"/>
</dbReference>
<dbReference type="STRING" id="504797.SAMN05421678_108188"/>
<dbReference type="RefSeq" id="WP_092883980.1">
    <property type="nucleotide sequence ID" value="NZ_FOOI01000008.1"/>
</dbReference>
<dbReference type="Pfam" id="PF00144">
    <property type="entry name" value="Beta-lactamase"/>
    <property type="match status" value="1"/>
</dbReference>
<gene>
    <name evidence="2" type="ORF">FHR37_005453</name>
    <name evidence="3" type="ORF">SAMN05421678_108188</name>
</gene>
<evidence type="ECO:0000313" key="2">
    <source>
        <dbReference type="EMBL" id="NYH86602.1"/>
    </source>
</evidence>
<dbReference type="InterPro" id="IPR001466">
    <property type="entry name" value="Beta-lactam-related"/>
</dbReference>
<accession>A0A1I2UK70</accession>